<dbReference type="AlphaFoldDB" id="X1NVR3"/>
<protein>
    <recommendedName>
        <fullName evidence="1">Antitoxin SocA-like Panacea domain-containing protein</fullName>
    </recommendedName>
</protein>
<evidence type="ECO:0000259" key="1">
    <source>
        <dbReference type="Pfam" id="PF13274"/>
    </source>
</evidence>
<feature type="domain" description="Antitoxin SocA-like Panacea" evidence="1">
    <location>
        <begin position="6"/>
        <end position="40"/>
    </location>
</feature>
<gene>
    <name evidence="2" type="ORF">S06H3_63775</name>
</gene>
<comment type="caution">
    <text evidence="2">The sequence shown here is derived from an EMBL/GenBank/DDBJ whole genome shotgun (WGS) entry which is preliminary data.</text>
</comment>
<feature type="non-terminal residue" evidence="2">
    <location>
        <position position="1"/>
    </location>
</feature>
<reference evidence="2" key="1">
    <citation type="journal article" date="2014" name="Front. Microbiol.">
        <title>High frequency of phylogenetically diverse reductive dehalogenase-homologous genes in deep subseafloor sedimentary metagenomes.</title>
        <authorList>
            <person name="Kawai M."/>
            <person name="Futagami T."/>
            <person name="Toyoda A."/>
            <person name="Takaki Y."/>
            <person name="Nishi S."/>
            <person name="Hori S."/>
            <person name="Arai W."/>
            <person name="Tsubouchi T."/>
            <person name="Morono Y."/>
            <person name="Uchiyama I."/>
            <person name="Ito T."/>
            <person name="Fujiyama A."/>
            <person name="Inagaki F."/>
            <person name="Takami H."/>
        </authorList>
    </citation>
    <scope>NUCLEOTIDE SEQUENCE</scope>
    <source>
        <strain evidence="2">Expedition CK06-06</strain>
    </source>
</reference>
<proteinExistence type="predicted"/>
<sequence length="73" mass="8432">CGDLTKLSKTQKETISAVLDYYGDKSPQWLSDLTHMEDPWRKARKGLPDGERGFREITLASMEEYYSSLTEEE</sequence>
<organism evidence="2">
    <name type="scientific">marine sediment metagenome</name>
    <dbReference type="NCBI Taxonomy" id="412755"/>
    <lineage>
        <taxon>unclassified sequences</taxon>
        <taxon>metagenomes</taxon>
        <taxon>ecological metagenomes</taxon>
    </lineage>
</organism>
<name>X1NVR3_9ZZZZ</name>
<dbReference type="Pfam" id="PF13274">
    <property type="entry name" value="SocA_Panacea"/>
    <property type="match status" value="1"/>
</dbReference>
<accession>X1NVR3</accession>
<dbReference type="EMBL" id="BARV01042398">
    <property type="protein sequence ID" value="GAI47698.1"/>
    <property type="molecule type" value="Genomic_DNA"/>
</dbReference>
<dbReference type="InterPro" id="IPR025272">
    <property type="entry name" value="SocA_Panacea"/>
</dbReference>
<evidence type="ECO:0000313" key="2">
    <source>
        <dbReference type="EMBL" id="GAI47698.1"/>
    </source>
</evidence>